<protein>
    <submittedName>
        <fullName evidence="1">Uncharacterized protein</fullName>
    </submittedName>
</protein>
<dbReference type="Proteomes" id="UP000050454">
    <property type="component" value="Unassembled WGS sequence"/>
</dbReference>
<keyword evidence="2" id="KW-1185">Reference proteome</keyword>
<proteinExistence type="predicted"/>
<dbReference type="AlphaFoldDB" id="A0A0N8H9N6"/>
<dbReference type="EMBL" id="LGTQ01000009">
    <property type="protein sequence ID" value="KPM47876.1"/>
    <property type="molecule type" value="Genomic_DNA"/>
</dbReference>
<organism evidence="1 2">
    <name type="scientific">Jiulongibacter sediminis</name>
    <dbReference type="NCBI Taxonomy" id="1605367"/>
    <lineage>
        <taxon>Bacteria</taxon>
        <taxon>Pseudomonadati</taxon>
        <taxon>Bacteroidota</taxon>
        <taxon>Cytophagia</taxon>
        <taxon>Cytophagales</taxon>
        <taxon>Leadbetterellaceae</taxon>
        <taxon>Jiulongibacter</taxon>
    </lineage>
</organism>
<name>A0A0N8H9N6_9BACT</name>
<comment type="caution">
    <text evidence="1">The sequence shown here is derived from an EMBL/GenBank/DDBJ whole genome shotgun (WGS) entry which is preliminary data.</text>
</comment>
<evidence type="ECO:0000313" key="2">
    <source>
        <dbReference type="Proteomes" id="UP000050454"/>
    </source>
</evidence>
<reference evidence="1 2" key="1">
    <citation type="submission" date="2015-07" db="EMBL/GenBank/DDBJ databases">
        <title>The draft genome sequence of Leadbetterella sp. JN14-9.</title>
        <authorList>
            <person name="Liu Y."/>
            <person name="Du J."/>
            <person name="Shao Z."/>
        </authorList>
    </citation>
    <scope>NUCLEOTIDE SEQUENCE [LARGE SCALE GENOMIC DNA]</scope>
    <source>
        <strain evidence="1 2">JN14-9</strain>
    </source>
</reference>
<evidence type="ECO:0000313" key="1">
    <source>
        <dbReference type="EMBL" id="KPM47876.1"/>
    </source>
</evidence>
<dbReference type="STRING" id="1605367.AFM12_11610"/>
<accession>A0A0N8H9N6</accession>
<sequence length="897" mass="101795">MSHANGQDMMLSEQSVSVQFLSDSMHIAPGKFGFNTIRIFNHSSESKTFRVKMSLPSGWSLLRDLPASTEVRAGEENILSFRLKPGDHSFGGKPYPVIIDLEDALTGEQIRRYIRVVLSQINNWDIKLLNPVIYVGDDEALPNFSFYLYNHGNRYELFEVDLTSEFMLTLPSKGTQILLGPATDTLITVGVRSRQLNQLEDNIVINVASRGTSKTLQQRILISPSEFKANPSDKYILPLSLRWQANGMSKYNFSQILNLSGDVEFENGSFLGIRSQSFIFNDKYDARFSYHSLAYRGKKARVEVGSVQDFFQSQIFGIGGRVGYHFGSKDFEVLALRPTFYQGISLGFRQSFSLKNAITNETEAYYSVNKDNGVTSSYVENSLNLRNKKLRLRIGGGLSNEKAEKIGISENGYSLNCALASVQKWFSVQSNVRITSSWFPGTARGLNFQNHQALLHLGPLRLGGFANTNTRTPSLYKNDFTEYVEQTTFQNTDYGFQFGSKIGDGLLTAKAGEHYQLQNVGLSSSNSLLNSPVVGKKLSLNYFRRGRFGDQVVQLNMVRAGMEKEGQELGLFNTYNASVSGKVKSLGFNLKYEYGPFYYFDYLYYDRTSTWQNRQQYALFWSSSQLKRLKTRLSANYYRTSQGNVNMLNTQAEVEFDFPSREMSFSMTNTVNVLNPKNSYFVSVAFYKTFNLKLPFKKYHTLRVRLFKDSNANNTWDASEQPLKGANLIVNGQRLRTNSKGEGVLKNIKNDNYVVDLKESRNIMGWLPDKLSSDTIQFKKDTEVSLAFKESKTIHGKISLKTSDYSLTTKLDLSGMLIIAKNQNGQEFTTLTTENGEFNFNLFSGVYTVQMPASITGTKYYFEELTKTVNLQQQKSESIEFQLIEKKRKLNIRRSVD</sequence>
<gene>
    <name evidence="1" type="ORF">AFM12_11610</name>
</gene>